<evidence type="ECO:0000259" key="1">
    <source>
        <dbReference type="PROSITE" id="PS50943"/>
    </source>
</evidence>
<evidence type="ECO:0000313" key="3">
    <source>
        <dbReference type="Proteomes" id="UP000006242"/>
    </source>
</evidence>
<dbReference type="RefSeq" id="WP_006912397.1">
    <property type="nucleotide sequence ID" value="NZ_AFNV02000022.1"/>
</dbReference>
<dbReference type="GO" id="GO:0003677">
    <property type="term" value="F:DNA binding"/>
    <property type="evidence" value="ECO:0007669"/>
    <property type="project" value="InterPro"/>
</dbReference>
<dbReference type="CDD" id="cd00093">
    <property type="entry name" value="HTH_XRE"/>
    <property type="match status" value="1"/>
</dbReference>
<evidence type="ECO:0000313" key="2">
    <source>
        <dbReference type="EMBL" id="ERJ18168.1"/>
    </source>
</evidence>
<dbReference type="InterPro" id="IPR010982">
    <property type="entry name" value="Lambda_DNA-bd_dom_sf"/>
</dbReference>
<feature type="domain" description="HTH cro/C1-type" evidence="1">
    <location>
        <begin position="71"/>
        <end position="128"/>
    </location>
</feature>
<accession>U2FV18</accession>
<dbReference type="STRING" id="1033802.SSPSH_002945"/>
<dbReference type="AlphaFoldDB" id="U2FV18"/>
<dbReference type="PROSITE" id="PS50943">
    <property type="entry name" value="HTH_CROC1"/>
    <property type="match status" value="1"/>
</dbReference>
<dbReference type="Proteomes" id="UP000006242">
    <property type="component" value="Unassembled WGS sequence"/>
</dbReference>
<dbReference type="SUPFAM" id="SSF47413">
    <property type="entry name" value="lambda repressor-like DNA-binding domains"/>
    <property type="match status" value="1"/>
</dbReference>
<dbReference type="InterPro" id="IPR057937">
    <property type="entry name" value="HVO_2718-like_HTH"/>
</dbReference>
<dbReference type="EMBL" id="AFNV02000022">
    <property type="protein sequence ID" value="ERJ18168.1"/>
    <property type="molecule type" value="Genomic_DNA"/>
</dbReference>
<organism evidence="2 3">
    <name type="scientific">Salinisphaera shabanensis E1L3A</name>
    <dbReference type="NCBI Taxonomy" id="1033802"/>
    <lineage>
        <taxon>Bacteria</taxon>
        <taxon>Pseudomonadati</taxon>
        <taxon>Pseudomonadota</taxon>
        <taxon>Gammaproteobacteria</taxon>
        <taxon>Salinisphaerales</taxon>
        <taxon>Salinisphaeraceae</taxon>
        <taxon>Salinisphaera</taxon>
    </lineage>
</organism>
<dbReference type="InterPro" id="IPR001387">
    <property type="entry name" value="Cro/C1-type_HTH"/>
</dbReference>
<gene>
    <name evidence="2" type="ORF">SSPSH_002945</name>
</gene>
<proteinExistence type="predicted"/>
<name>U2FV18_9GAMM</name>
<dbReference type="Gene3D" id="1.10.260.40">
    <property type="entry name" value="lambda repressor-like DNA-binding domains"/>
    <property type="match status" value="1"/>
</dbReference>
<reference evidence="2 3" key="2">
    <citation type="journal article" date="2013" name="PLoS ONE">
        <title>INDIGO - INtegrated Data Warehouse of MIcrobial GenOmes with Examples from the Red Sea Extremophiles.</title>
        <authorList>
            <person name="Alam I."/>
            <person name="Antunes A."/>
            <person name="Kamau A.A."/>
            <person name="Ba Alawi W."/>
            <person name="Kalkatawi M."/>
            <person name="Stingl U."/>
            <person name="Bajic V.B."/>
        </authorList>
    </citation>
    <scope>NUCLEOTIDE SEQUENCE [LARGE SCALE GENOMIC DNA]</scope>
    <source>
        <strain evidence="2 3">E1L3A</strain>
    </source>
</reference>
<dbReference type="eggNOG" id="COG1426">
    <property type="taxonomic scope" value="Bacteria"/>
</dbReference>
<sequence>MAAKGDGVRSNLLGQFTSLSGSLSKKALGVLTRRVGGLTLDIGRTIILDRAQRRLLSDEQRAWMKRAGEAIQDARQTAGLSLDELANTLDLEDKTVLQAIEQGSATVSFDLILRLTSLLARNDPIPFLIKLVRGFNPRLWALAEDWGIGRLPGMVERDRQWMNIYRGNEAARQLPQADFERVMAFCENALTMAVQFQQSAASTDKADTDDKQTDERAR</sequence>
<keyword evidence="3" id="KW-1185">Reference proteome</keyword>
<dbReference type="Pfam" id="PF24250">
    <property type="entry name" value="HVO_2718"/>
    <property type="match status" value="1"/>
</dbReference>
<comment type="caution">
    <text evidence="2">The sequence shown here is derived from an EMBL/GenBank/DDBJ whole genome shotgun (WGS) entry which is preliminary data.</text>
</comment>
<protein>
    <submittedName>
        <fullName evidence="2">Cro/C1-type HTH domain protein</fullName>
    </submittedName>
</protein>
<reference evidence="2 3" key="1">
    <citation type="journal article" date="2011" name="J. Bacteriol.">
        <title>Genome sequence of Salinisphaera shabanensis, a gammaproteobacterium from the harsh, variable environment of the brine-seawater interface of the Shaban Deep in the Red Sea.</title>
        <authorList>
            <person name="Antunes A."/>
            <person name="Alam I."/>
            <person name="Bajic V.B."/>
            <person name="Stingl U."/>
        </authorList>
    </citation>
    <scope>NUCLEOTIDE SEQUENCE [LARGE SCALE GENOMIC DNA]</scope>
    <source>
        <strain evidence="2 3">E1L3A</strain>
    </source>
</reference>